<dbReference type="EMBL" id="CP001399">
    <property type="protein sequence ID" value="ACP34313.1"/>
    <property type="molecule type" value="Genomic_DNA"/>
</dbReference>
<evidence type="ECO:0000313" key="3">
    <source>
        <dbReference type="Proteomes" id="UP000001747"/>
    </source>
</evidence>
<gene>
    <name evidence="2" type="ordered locus">LS215_0159</name>
</gene>
<dbReference type="KEGG" id="sis:LS215_0159"/>
<feature type="domain" description="Ribbon-helix-helix protein CopG" evidence="1">
    <location>
        <begin position="11"/>
        <end position="46"/>
    </location>
</feature>
<dbReference type="InterPro" id="IPR002145">
    <property type="entry name" value="CopG"/>
</dbReference>
<protein>
    <submittedName>
        <fullName evidence="2">CopG domain protein DNA-binding domain protein</fullName>
    </submittedName>
</protein>
<dbReference type="InterPro" id="IPR013321">
    <property type="entry name" value="Arc_rbn_hlx_hlx"/>
</dbReference>
<dbReference type="GO" id="GO:0003677">
    <property type="term" value="F:DNA binding"/>
    <property type="evidence" value="ECO:0007669"/>
    <property type="project" value="UniProtKB-KW"/>
</dbReference>
<name>C3MK15_SACI2</name>
<dbReference type="Pfam" id="PF01402">
    <property type="entry name" value="RHH_1"/>
    <property type="match status" value="1"/>
</dbReference>
<dbReference type="SUPFAM" id="SSF47598">
    <property type="entry name" value="Ribbon-helix-helix"/>
    <property type="match status" value="1"/>
</dbReference>
<sequence length="51" mass="5956">MISKDWGMDIISFRLPPEMNAKLEKIAHKKRISKSELIRMAIVEYISNHGE</sequence>
<dbReference type="Proteomes" id="UP000001747">
    <property type="component" value="Chromosome"/>
</dbReference>
<dbReference type="AlphaFoldDB" id="C3MK15"/>
<organism evidence="2 3">
    <name type="scientific">Saccharolobus islandicus (strain L.S.2.15 / Lassen #1)</name>
    <name type="common">Sulfolobus islandicus</name>
    <dbReference type="NCBI Taxonomy" id="429572"/>
    <lineage>
        <taxon>Archaea</taxon>
        <taxon>Thermoproteota</taxon>
        <taxon>Thermoprotei</taxon>
        <taxon>Sulfolobales</taxon>
        <taxon>Sulfolobaceae</taxon>
        <taxon>Saccharolobus</taxon>
    </lineage>
</organism>
<dbReference type="InterPro" id="IPR010985">
    <property type="entry name" value="Ribbon_hlx_hlx"/>
</dbReference>
<evidence type="ECO:0000259" key="1">
    <source>
        <dbReference type="Pfam" id="PF01402"/>
    </source>
</evidence>
<reference evidence="2 3" key="1">
    <citation type="journal article" date="2009" name="Proc. Natl. Acad. Sci. U.S.A.">
        <title>Biogeography of the Sulfolobus islandicus pan-genome.</title>
        <authorList>
            <person name="Reno M.L."/>
            <person name="Held N.L."/>
            <person name="Fields C.J."/>
            <person name="Burke P.V."/>
            <person name="Whitaker R.J."/>
        </authorList>
    </citation>
    <scope>NUCLEOTIDE SEQUENCE [LARGE SCALE GENOMIC DNA]</scope>
    <source>
        <strain evidence="3">L.S.2.15 / Lassen #1</strain>
    </source>
</reference>
<dbReference type="RefSeq" id="WP_012712818.1">
    <property type="nucleotide sequence ID" value="NC_012589.1"/>
</dbReference>
<evidence type="ECO:0000313" key="2">
    <source>
        <dbReference type="EMBL" id="ACP34313.1"/>
    </source>
</evidence>
<dbReference type="GO" id="GO:0006355">
    <property type="term" value="P:regulation of DNA-templated transcription"/>
    <property type="evidence" value="ECO:0007669"/>
    <property type="project" value="InterPro"/>
</dbReference>
<dbReference type="Gene3D" id="1.10.1220.10">
    <property type="entry name" value="Met repressor-like"/>
    <property type="match status" value="1"/>
</dbReference>
<keyword evidence="2" id="KW-0238">DNA-binding</keyword>
<accession>C3MK15</accession>
<proteinExistence type="predicted"/>
<dbReference type="HOGENOM" id="CLU_3094294_0_0_2"/>
<dbReference type="GeneID" id="31485286"/>